<comment type="cofactor">
    <cofactor evidence="1">
        <name>Mg(2+)</name>
        <dbReference type="ChEBI" id="CHEBI:18420"/>
    </cofactor>
</comment>
<evidence type="ECO:0000256" key="5">
    <source>
        <dbReference type="ARBA" id="ARBA00022475"/>
    </source>
</evidence>
<dbReference type="GO" id="GO:0016740">
    <property type="term" value="F:transferase activity"/>
    <property type="evidence" value="ECO:0007669"/>
    <property type="project" value="UniProtKB-KW"/>
</dbReference>
<evidence type="ECO:0000256" key="10">
    <source>
        <dbReference type="ARBA" id="ARBA00022729"/>
    </source>
</evidence>
<comment type="subcellular location">
    <subcellularLocation>
        <location evidence="18">Cell inner membrane</location>
        <topology evidence="18">Lipid-anchor</topology>
        <orientation evidence="18">Periplasmic side</orientation>
    </subcellularLocation>
</comment>
<keyword evidence="12" id="KW-0460">Magnesium</keyword>
<dbReference type="GO" id="GO:0046872">
    <property type="term" value="F:metal ion binding"/>
    <property type="evidence" value="ECO:0007669"/>
    <property type="project" value="UniProtKB-KW"/>
</dbReference>
<evidence type="ECO:0000256" key="18">
    <source>
        <dbReference type="ARBA" id="ARBA00060485"/>
    </source>
</evidence>
<feature type="region of interest" description="Disordered" evidence="19">
    <location>
        <begin position="221"/>
        <end position="241"/>
    </location>
</feature>
<protein>
    <recommendedName>
        <fullName evidence="4">FAD:protein FMN transferase</fullName>
        <ecNumber evidence="3">2.7.1.180</ecNumber>
    </recommendedName>
    <alternativeName>
        <fullName evidence="16">Flavin transferase</fullName>
    </alternativeName>
</protein>
<gene>
    <name evidence="20" type="ORF">BECKLFY1418A_GA0070994_105126</name>
</gene>
<evidence type="ECO:0000256" key="19">
    <source>
        <dbReference type="SAM" id="MobiDB-lite"/>
    </source>
</evidence>
<name>A0A450UST9_9GAMM</name>
<sequence length="444" mass="49806">MTPLIRYPWNLQQNDQKNFCFLSFRAQEKMTPVALCPENFGSGYAGLEHRKNKNIERTARARTHPASILARSTNMFSILGSTWKTWAHPRALMALIVFFVMVGLVGCDARTPDTLHYTGTTMGTYYSVKVTENLDDLEKKNNTHAKRLGKDIEHILTEIDHGMSTYRTDSELSRFNANPGTDWYPVSRNLYEVVHEALSISHLTDGAFDITVGPLVNLWGFGPPEKTDNKPDEKEEQHPIPSEMDLRATMARIGYRKLTTRATPPALRKHHPRLYLDLSAIAKGFAVDKIAEYLEGHGLGDYLVDIGGELRIKGKKPTGEPWRVAIEKPVSGERSIHRVITVDDHAVATSGDYRNFFDQDGKRYSHTIDPKTGKPVTHDLVSVTVVDRRAMRADALATALSVLGPETGYAFAERENIPVWLITKTAAGFRDRSTPVFAGFLARE</sequence>
<dbReference type="InterPro" id="IPR003374">
    <property type="entry name" value="ApbE-like_sf"/>
</dbReference>
<keyword evidence="9" id="KW-0479">Metal-binding</keyword>
<dbReference type="GO" id="GO:0005886">
    <property type="term" value="C:plasma membrane"/>
    <property type="evidence" value="ECO:0007669"/>
    <property type="project" value="UniProtKB-SubCell"/>
</dbReference>
<keyword evidence="11" id="KW-0274">FAD</keyword>
<evidence type="ECO:0000256" key="15">
    <source>
        <dbReference type="ARBA" id="ARBA00023288"/>
    </source>
</evidence>
<evidence type="ECO:0000256" key="14">
    <source>
        <dbReference type="ARBA" id="ARBA00023139"/>
    </source>
</evidence>
<accession>A0A450UST9</accession>
<evidence type="ECO:0000313" key="20">
    <source>
        <dbReference type="EMBL" id="VFJ95598.1"/>
    </source>
</evidence>
<keyword evidence="14" id="KW-0564">Palmitate</keyword>
<keyword evidence="7" id="KW-0285">Flavoprotein</keyword>
<keyword evidence="5" id="KW-1003">Cell membrane</keyword>
<evidence type="ECO:0000256" key="17">
    <source>
        <dbReference type="ARBA" id="ARBA00048540"/>
    </source>
</evidence>
<evidence type="ECO:0000256" key="3">
    <source>
        <dbReference type="ARBA" id="ARBA00011955"/>
    </source>
</evidence>
<dbReference type="PANTHER" id="PTHR30040">
    <property type="entry name" value="THIAMINE BIOSYNTHESIS LIPOPROTEIN APBE"/>
    <property type="match status" value="1"/>
</dbReference>
<comment type="catalytic activity">
    <reaction evidence="17">
        <text>L-threonyl-[protein] + FAD = FMN-L-threonyl-[protein] + AMP + H(+)</text>
        <dbReference type="Rhea" id="RHEA:36847"/>
        <dbReference type="Rhea" id="RHEA-COMP:11060"/>
        <dbReference type="Rhea" id="RHEA-COMP:11061"/>
        <dbReference type="ChEBI" id="CHEBI:15378"/>
        <dbReference type="ChEBI" id="CHEBI:30013"/>
        <dbReference type="ChEBI" id="CHEBI:57692"/>
        <dbReference type="ChEBI" id="CHEBI:74257"/>
        <dbReference type="ChEBI" id="CHEBI:456215"/>
        <dbReference type="EC" id="2.7.1.180"/>
    </reaction>
</comment>
<evidence type="ECO:0000256" key="11">
    <source>
        <dbReference type="ARBA" id="ARBA00022827"/>
    </source>
</evidence>
<feature type="compositionally biased region" description="Basic and acidic residues" evidence="19">
    <location>
        <begin position="225"/>
        <end position="238"/>
    </location>
</feature>
<keyword evidence="6" id="KW-0997">Cell inner membrane</keyword>
<evidence type="ECO:0000256" key="13">
    <source>
        <dbReference type="ARBA" id="ARBA00023136"/>
    </source>
</evidence>
<dbReference type="SUPFAM" id="SSF143631">
    <property type="entry name" value="ApbE-like"/>
    <property type="match status" value="1"/>
</dbReference>
<evidence type="ECO:0000256" key="8">
    <source>
        <dbReference type="ARBA" id="ARBA00022679"/>
    </source>
</evidence>
<proteinExistence type="inferred from homology"/>
<dbReference type="FunFam" id="3.10.520.10:FF:000001">
    <property type="entry name" value="FAD:protein FMN transferase"/>
    <property type="match status" value="1"/>
</dbReference>
<dbReference type="AlphaFoldDB" id="A0A450UST9"/>
<keyword evidence="15 20" id="KW-0449">Lipoprotein</keyword>
<evidence type="ECO:0000256" key="2">
    <source>
        <dbReference type="ARBA" id="ARBA00008282"/>
    </source>
</evidence>
<dbReference type="EC" id="2.7.1.180" evidence="3"/>
<dbReference type="Gene3D" id="3.10.520.10">
    <property type="entry name" value="ApbE-like domains"/>
    <property type="match status" value="1"/>
</dbReference>
<evidence type="ECO:0000256" key="12">
    <source>
        <dbReference type="ARBA" id="ARBA00022842"/>
    </source>
</evidence>
<evidence type="ECO:0000256" key="16">
    <source>
        <dbReference type="ARBA" id="ARBA00031306"/>
    </source>
</evidence>
<keyword evidence="13" id="KW-0472">Membrane</keyword>
<keyword evidence="8" id="KW-0808">Transferase</keyword>
<comment type="similarity">
    <text evidence="2">Belongs to the ApbE family.</text>
</comment>
<evidence type="ECO:0000256" key="7">
    <source>
        <dbReference type="ARBA" id="ARBA00022630"/>
    </source>
</evidence>
<reference evidence="20" key="1">
    <citation type="submission" date="2019-02" db="EMBL/GenBank/DDBJ databases">
        <authorList>
            <person name="Gruber-Vodicka R. H."/>
            <person name="Seah K. B. B."/>
        </authorList>
    </citation>
    <scope>NUCLEOTIDE SEQUENCE</scope>
    <source>
        <strain evidence="20">BECK_M6</strain>
    </source>
</reference>
<evidence type="ECO:0000256" key="9">
    <source>
        <dbReference type="ARBA" id="ARBA00022723"/>
    </source>
</evidence>
<evidence type="ECO:0000256" key="1">
    <source>
        <dbReference type="ARBA" id="ARBA00001946"/>
    </source>
</evidence>
<dbReference type="EMBL" id="CAADFH010000051">
    <property type="protein sequence ID" value="VFJ95598.1"/>
    <property type="molecule type" value="Genomic_DNA"/>
</dbReference>
<dbReference type="PANTHER" id="PTHR30040:SF2">
    <property type="entry name" value="FAD:PROTEIN FMN TRANSFERASE"/>
    <property type="match status" value="1"/>
</dbReference>
<organism evidence="20">
    <name type="scientific">Candidatus Kentrum sp. LFY</name>
    <dbReference type="NCBI Taxonomy" id="2126342"/>
    <lineage>
        <taxon>Bacteria</taxon>
        <taxon>Pseudomonadati</taxon>
        <taxon>Pseudomonadota</taxon>
        <taxon>Gammaproteobacteria</taxon>
        <taxon>Candidatus Kentrum</taxon>
    </lineage>
</organism>
<dbReference type="InterPro" id="IPR024932">
    <property type="entry name" value="ApbE"/>
</dbReference>
<keyword evidence="10" id="KW-0732">Signal</keyword>
<evidence type="ECO:0000256" key="4">
    <source>
        <dbReference type="ARBA" id="ARBA00016337"/>
    </source>
</evidence>
<evidence type="ECO:0000256" key="6">
    <source>
        <dbReference type="ARBA" id="ARBA00022519"/>
    </source>
</evidence>
<dbReference type="Pfam" id="PF02424">
    <property type="entry name" value="ApbE"/>
    <property type="match status" value="1"/>
</dbReference>